<evidence type="ECO:0000313" key="5">
    <source>
        <dbReference type="EMBL" id="BCS86898.1"/>
    </source>
</evidence>
<dbReference type="Proteomes" id="UP001053296">
    <property type="component" value="Chromosome"/>
</dbReference>
<feature type="chain" id="PRO_5047238242" evidence="3">
    <location>
        <begin position="21"/>
        <end position="545"/>
    </location>
</feature>
<feature type="signal peptide" evidence="3">
    <location>
        <begin position="1"/>
        <end position="20"/>
    </location>
</feature>
<dbReference type="Pfam" id="PF00496">
    <property type="entry name" value="SBP_bac_5"/>
    <property type="match status" value="1"/>
</dbReference>
<dbReference type="PIRSF" id="PIRSF002741">
    <property type="entry name" value="MppA"/>
    <property type="match status" value="1"/>
</dbReference>
<dbReference type="InterPro" id="IPR000914">
    <property type="entry name" value="SBP_5_dom"/>
</dbReference>
<gene>
    <name evidence="5" type="ORF">PSDVSF_01400</name>
</gene>
<dbReference type="Gene3D" id="3.40.190.10">
    <property type="entry name" value="Periplasmic binding protein-like II"/>
    <property type="match status" value="1"/>
</dbReference>
<dbReference type="InterPro" id="IPR039424">
    <property type="entry name" value="SBP_5"/>
</dbReference>
<reference evidence="5" key="1">
    <citation type="journal article" date="2022" name="Arch. Microbiol.">
        <title>Pseudodesulfovibrio sediminis sp. nov., a mesophilic and neutrophilic sulfate-reducing bacterium isolated from sediment of a brackish lake.</title>
        <authorList>
            <person name="Takahashi A."/>
            <person name="Kojima H."/>
            <person name="Watanabe M."/>
            <person name="Fukui M."/>
        </authorList>
    </citation>
    <scope>NUCLEOTIDE SEQUENCE</scope>
    <source>
        <strain evidence="5">SF6</strain>
    </source>
</reference>
<keyword evidence="6" id="KW-1185">Reference proteome</keyword>
<evidence type="ECO:0000259" key="4">
    <source>
        <dbReference type="Pfam" id="PF00496"/>
    </source>
</evidence>
<dbReference type="EMBL" id="AP024485">
    <property type="protein sequence ID" value="BCS86898.1"/>
    <property type="molecule type" value="Genomic_DNA"/>
</dbReference>
<evidence type="ECO:0000256" key="2">
    <source>
        <dbReference type="ARBA" id="ARBA00022729"/>
    </source>
</evidence>
<evidence type="ECO:0000256" key="1">
    <source>
        <dbReference type="ARBA" id="ARBA00005695"/>
    </source>
</evidence>
<protein>
    <submittedName>
        <fullName evidence="5">Peptide-binding protein</fullName>
    </submittedName>
</protein>
<evidence type="ECO:0000313" key="6">
    <source>
        <dbReference type="Proteomes" id="UP001053296"/>
    </source>
</evidence>
<evidence type="ECO:0000256" key="3">
    <source>
        <dbReference type="SAM" id="SignalP"/>
    </source>
</evidence>
<comment type="similarity">
    <text evidence="1">Belongs to the bacterial solute-binding protein 5 family.</text>
</comment>
<accession>A0ABM7P280</accession>
<dbReference type="PROSITE" id="PS51257">
    <property type="entry name" value="PROKAR_LIPOPROTEIN"/>
    <property type="match status" value="1"/>
</dbReference>
<sequence length="545" mass="61699">MRLTNLIIVIFCLFSLAACGEGGGPATPVKPIHPADIPAQPQTGGSFVEASIGEPSNLITILSTDRPSHEVASRIYVNLLKYDKNINLVPYAAKSYEVLDGGKLLKFTLRNDIYWTDGVQLTAEDVEYTYRLTIDPKTPTAYAGNFKQVKSFRLTGKFSFEVEYEKPFAKALVSWATDILPKHALEGEDLLNTKYSRQPLGAGPYKLKEWTPGSQVVLEANPDFFEGRPYIDEVVYRIIPDMGTQFLELKAGNLDTVSLNPLQYLYQTSGPGWDGSFNKFKYTASAYSFLGFNFKHPFFQDVRVRQAIDYAIDRREIIKGVLYGLGEPANGPYEPGTWQYNVDVKPRKFNLAESRRLLAEAGWSDTDGDGILDKDGRPFAFSIITNQGNTQRIKCGIIIQHRLKDLGIKVEVRAIEWAAFLKEFIDKGRFDAIILGWNILQDPDIYNVWHSSMAVNGGLNFIHYINPELDELLSKGRYLVKQEERKPIYDKVQRILHDDVPYCFLYVPMTLPIVKARVQNITAAPAGIAYNFNQWWIPQTLQHQP</sequence>
<dbReference type="InterPro" id="IPR030678">
    <property type="entry name" value="Peptide/Ni-bd"/>
</dbReference>
<dbReference type="SUPFAM" id="SSF53850">
    <property type="entry name" value="Periplasmic binding protein-like II"/>
    <property type="match status" value="1"/>
</dbReference>
<feature type="domain" description="Solute-binding protein family 5" evidence="4">
    <location>
        <begin position="88"/>
        <end position="444"/>
    </location>
</feature>
<organism evidence="5 6">
    <name type="scientific">Pseudodesulfovibrio sediminis</name>
    <dbReference type="NCBI Taxonomy" id="2810563"/>
    <lineage>
        <taxon>Bacteria</taxon>
        <taxon>Pseudomonadati</taxon>
        <taxon>Thermodesulfobacteriota</taxon>
        <taxon>Desulfovibrionia</taxon>
        <taxon>Desulfovibrionales</taxon>
        <taxon>Desulfovibrionaceae</taxon>
    </lineage>
</organism>
<dbReference type="Gene3D" id="3.90.76.10">
    <property type="entry name" value="Dipeptide-binding Protein, Domain 1"/>
    <property type="match status" value="1"/>
</dbReference>
<name>A0ABM7P280_9BACT</name>
<dbReference type="CDD" id="cd08514">
    <property type="entry name" value="PBP2_AppA_like"/>
    <property type="match status" value="1"/>
</dbReference>
<dbReference type="RefSeq" id="WP_229592586.1">
    <property type="nucleotide sequence ID" value="NZ_AP024485.1"/>
</dbReference>
<keyword evidence="2 3" id="KW-0732">Signal</keyword>
<dbReference type="PANTHER" id="PTHR30290">
    <property type="entry name" value="PERIPLASMIC BINDING COMPONENT OF ABC TRANSPORTER"/>
    <property type="match status" value="1"/>
</dbReference>
<dbReference type="PANTHER" id="PTHR30290:SF38">
    <property type="entry name" value="D,D-DIPEPTIDE-BINDING PERIPLASMIC PROTEIN DDPA-RELATED"/>
    <property type="match status" value="1"/>
</dbReference>
<proteinExistence type="inferred from homology"/>
<dbReference type="Gene3D" id="3.10.105.10">
    <property type="entry name" value="Dipeptide-binding Protein, Domain 3"/>
    <property type="match status" value="1"/>
</dbReference>